<evidence type="ECO:0000256" key="1">
    <source>
        <dbReference type="ARBA" id="ARBA00001966"/>
    </source>
</evidence>
<proteinExistence type="predicted"/>
<dbReference type="Proteomes" id="UP000236655">
    <property type="component" value="Chromosome"/>
</dbReference>
<dbReference type="AlphaFoldDB" id="A0A2I7N611"/>
<dbReference type="InterPro" id="IPR007197">
    <property type="entry name" value="rSAM"/>
</dbReference>
<dbReference type="InterPro" id="IPR013785">
    <property type="entry name" value="Aldolase_TIM"/>
</dbReference>
<keyword evidence="3" id="KW-0479">Metal-binding</keyword>
<gene>
    <name evidence="7" type="ORF">CUN60_06030</name>
</gene>
<dbReference type="CDD" id="cd01335">
    <property type="entry name" value="Radical_SAM"/>
    <property type="match status" value="1"/>
</dbReference>
<evidence type="ECO:0000313" key="8">
    <source>
        <dbReference type="Proteomes" id="UP000236655"/>
    </source>
</evidence>
<dbReference type="Gene3D" id="3.20.20.70">
    <property type="entry name" value="Aldolase class I"/>
    <property type="match status" value="1"/>
</dbReference>
<keyword evidence="2" id="KW-0949">S-adenosyl-L-methionine</keyword>
<dbReference type="InterPro" id="IPR058240">
    <property type="entry name" value="rSAM_sf"/>
</dbReference>
<accession>A0A2I7N611</accession>
<dbReference type="GO" id="GO:0051536">
    <property type="term" value="F:iron-sulfur cluster binding"/>
    <property type="evidence" value="ECO:0007669"/>
    <property type="project" value="UniProtKB-KW"/>
</dbReference>
<sequence length="282" mass="31847">MTKINLLTFSDHSRHFKECVYVYPVVSRRAQGVSLGINLNINNACNWRCVYCQVEGLVRGKPDSIDLDKLEHELDVMLEWIIHGDFIITHAPAGLQRFNDICLSGNGESTLSKDFMAVTQIIAKLRKKYQIGSDVKTILISNGSEMHLTATQEGLKIIAENNGELWFKIDRVSTNGIAEVNQVNLHLDGILERLKIASAICPTWIQSCWFKTANIDPAKEEVDNFIELIHNIHRMIKGVLIYSTARNPALPEGDNISQVSLDFLAEMANRIESFGIKVKYYQ</sequence>
<dbReference type="SFLD" id="SFLDS00029">
    <property type="entry name" value="Radical_SAM"/>
    <property type="match status" value="1"/>
</dbReference>
<protein>
    <submittedName>
        <fullName evidence="7">Radical SAM protein</fullName>
    </submittedName>
</protein>
<evidence type="ECO:0000256" key="2">
    <source>
        <dbReference type="ARBA" id="ARBA00022691"/>
    </source>
</evidence>
<dbReference type="Pfam" id="PF04055">
    <property type="entry name" value="Radical_SAM"/>
    <property type="match status" value="1"/>
</dbReference>
<reference evidence="8" key="1">
    <citation type="submission" date="2017-11" db="EMBL/GenBank/DDBJ databases">
        <authorList>
            <person name="Chan K.G."/>
            <person name="Lee L.S."/>
        </authorList>
    </citation>
    <scope>NUCLEOTIDE SEQUENCE [LARGE SCALE GENOMIC DNA]</scope>
    <source>
        <strain evidence="8">DSM 100970</strain>
    </source>
</reference>
<keyword evidence="8" id="KW-1185">Reference proteome</keyword>
<keyword evidence="4" id="KW-0408">Iron</keyword>
<evidence type="ECO:0000256" key="4">
    <source>
        <dbReference type="ARBA" id="ARBA00023004"/>
    </source>
</evidence>
<dbReference type="OrthoDB" id="9800840at2"/>
<keyword evidence="5" id="KW-0411">Iron-sulfur</keyword>
<evidence type="ECO:0000256" key="5">
    <source>
        <dbReference type="ARBA" id="ARBA00023014"/>
    </source>
</evidence>
<evidence type="ECO:0000313" key="7">
    <source>
        <dbReference type="EMBL" id="AUR51871.1"/>
    </source>
</evidence>
<dbReference type="SUPFAM" id="SSF102114">
    <property type="entry name" value="Radical SAM enzymes"/>
    <property type="match status" value="1"/>
</dbReference>
<dbReference type="GO" id="GO:0046872">
    <property type="term" value="F:metal ion binding"/>
    <property type="evidence" value="ECO:0007669"/>
    <property type="project" value="UniProtKB-KW"/>
</dbReference>
<dbReference type="GO" id="GO:0003824">
    <property type="term" value="F:catalytic activity"/>
    <property type="evidence" value="ECO:0007669"/>
    <property type="project" value="InterPro"/>
</dbReference>
<dbReference type="EMBL" id="CP024847">
    <property type="protein sequence ID" value="AUR51871.1"/>
    <property type="molecule type" value="Genomic_DNA"/>
</dbReference>
<name>A0A2I7N611_9NEIS</name>
<comment type="cofactor">
    <cofactor evidence="1">
        <name>[4Fe-4S] cluster</name>
        <dbReference type="ChEBI" id="CHEBI:49883"/>
    </cofactor>
</comment>
<dbReference type="RefSeq" id="WP_102951167.1">
    <property type="nucleotide sequence ID" value="NZ_CP024847.1"/>
</dbReference>
<dbReference type="KEGG" id="nba:CUN60_06030"/>
<organism evidence="7 8">
    <name type="scientific">Aquella oligotrophica</name>
    <dbReference type="NCBI Taxonomy" id="2067065"/>
    <lineage>
        <taxon>Bacteria</taxon>
        <taxon>Pseudomonadati</taxon>
        <taxon>Pseudomonadota</taxon>
        <taxon>Betaproteobacteria</taxon>
        <taxon>Neisseriales</taxon>
        <taxon>Neisseriaceae</taxon>
        <taxon>Aquella</taxon>
    </lineage>
</organism>
<feature type="domain" description="Radical SAM core" evidence="6">
    <location>
        <begin position="40"/>
        <end position="162"/>
    </location>
</feature>
<evidence type="ECO:0000259" key="6">
    <source>
        <dbReference type="Pfam" id="PF04055"/>
    </source>
</evidence>
<evidence type="ECO:0000256" key="3">
    <source>
        <dbReference type="ARBA" id="ARBA00022723"/>
    </source>
</evidence>